<evidence type="ECO:0000313" key="2">
    <source>
        <dbReference type="Proteomes" id="UP001560573"/>
    </source>
</evidence>
<dbReference type="EMBL" id="JAULBC010000010">
    <property type="protein sequence ID" value="MEX6690805.1"/>
    <property type="molecule type" value="Genomic_DNA"/>
</dbReference>
<dbReference type="InterPro" id="IPR024530">
    <property type="entry name" value="QSregVF_b"/>
</dbReference>
<protein>
    <submittedName>
        <fullName evidence="1">DUF3820 family protein</fullName>
    </submittedName>
</protein>
<sequence length="114" mass="13348">MRMKNAFSLWKIVIAYFGKVRITHSAYFFNIAVSIIRMEDLMQPDGNSLIQLTTMKMPFGKYKDTIICNLPVSYLEWFQRKGFPKGKLGMLLQTMYEIKLNGLEDLLKPLKGRY</sequence>
<gene>
    <name evidence="1" type="ORF">QTN47_25075</name>
</gene>
<name>A0ABV3ZMP6_9BACT</name>
<reference evidence="1 2" key="1">
    <citation type="submission" date="2023-07" db="EMBL/GenBank/DDBJ databases">
        <authorList>
            <person name="Lian W.-H."/>
        </authorList>
    </citation>
    <scope>NUCLEOTIDE SEQUENCE [LARGE SCALE GENOMIC DNA]</scope>
    <source>
        <strain evidence="1 2">SYSU DXS3180</strain>
    </source>
</reference>
<dbReference type="Proteomes" id="UP001560573">
    <property type="component" value="Unassembled WGS sequence"/>
</dbReference>
<proteinExistence type="predicted"/>
<keyword evidence="2" id="KW-1185">Reference proteome</keyword>
<dbReference type="RefSeq" id="WP_369332219.1">
    <property type="nucleotide sequence ID" value="NZ_JAULBC010000010.1"/>
</dbReference>
<evidence type="ECO:0000313" key="1">
    <source>
        <dbReference type="EMBL" id="MEX6690805.1"/>
    </source>
</evidence>
<comment type="caution">
    <text evidence="1">The sequence shown here is derived from an EMBL/GenBank/DDBJ whole genome shotgun (WGS) entry which is preliminary data.</text>
</comment>
<accession>A0ABV3ZMP6</accession>
<organism evidence="1 2">
    <name type="scientific">Danxiaibacter flavus</name>
    <dbReference type="NCBI Taxonomy" id="3049108"/>
    <lineage>
        <taxon>Bacteria</taxon>
        <taxon>Pseudomonadati</taxon>
        <taxon>Bacteroidota</taxon>
        <taxon>Chitinophagia</taxon>
        <taxon>Chitinophagales</taxon>
        <taxon>Chitinophagaceae</taxon>
        <taxon>Danxiaibacter</taxon>
    </lineage>
</organism>
<dbReference type="Pfam" id="PF12843">
    <property type="entry name" value="QSregVF_b"/>
    <property type="match status" value="1"/>
</dbReference>